<feature type="chain" id="PRO_5040210617" evidence="1">
    <location>
        <begin position="21"/>
        <end position="70"/>
    </location>
</feature>
<evidence type="ECO:0000313" key="3">
    <source>
        <dbReference type="Proteomes" id="UP000807469"/>
    </source>
</evidence>
<gene>
    <name evidence="2" type="ORF">BDN70DRAFT_936279</name>
</gene>
<name>A0A9P5YT11_9AGAR</name>
<dbReference type="AlphaFoldDB" id="A0A9P5YT11"/>
<sequence length="70" mass="7214">MKFSTFSLAILVAFTSQVLASPSPQGSPFRHLCGPSGPDYLECPGGFHCCPSPTVAPPMGLCIDVGTPCS</sequence>
<accession>A0A9P5YT11</accession>
<reference evidence="2" key="1">
    <citation type="submission" date="2020-11" db="EMBL/GenBank/DDBJ databases">
        <authorList>
            <consortium name="DOE Joint Genome Institute"/>
            <person name="Ahrendt S."/>
            <person name="Riley R."/>
            <person name="Andreopoulos W."/>
            <person name="Labutti K."/>
            <person name="Pangilinan J."/>
            <person name="Ruiz-Duenas F.J."/>
            <person name="Barrasa J.M."/>
            <person name="Sanchez-Garcia M."/>
            <person name="Camarero S."/>
            <person name="Miyauchi S."/>
            <person name="Serrano A."/>
            <person name="Linde D."/>
            <person name="Babiker R."/>
            <person name="Drula E."/>
            <person name="Ayuso-Fernandez I."/>
            <person name="Pacheco R."/>
            <person name="Padilla G."/>
            <person name="Ferreira P."/>
            <person name="Barriuso J."/>
            <person name="Kellner H."/>
            <person name="Castanera R."/>
            <person name="Alfaro M."/>
            <person name="Ramirez L."/>
            <person name="Pisabarro A.G."/>
            <person name="Kuo A."/>
            <person name="Tritt A."/>
            <person name="Lipzen A."/>
            <person name="He G."/>
            <person name="Yan M."/>
            <person name="Ng V."/>
            <person name="Cullen D."/>
            <person name="Martin F."/>
            <person name="Rosso M.-N."/>
            <person name="Henrissat B."/>
            <person name="Hibbett D."/>
            <person name="Martinez A.T."/>
            <person name="Grigoriev I.V."/>
        </authorList>
    </citation>
    <scope>NUCLEOTIDE SEQUENCE</scope>
    <source>
        <strain evidence="2">CIRM-BRFM 674</strain>
    </source>
</reference>
<organism evidence="2 3">
    <name type="scientific">Pholiota conissans</name>
    <dbReference type="NCBI Taxonomy" id="109636"/>
    <lineage>
        <taxon>Eukaryota</taxon>
        <taxon>Fungi</taxon>
        <taxon>Dikarya</taxon>
        <taxon>Basidiomycota</taxon>
        <taxon>Agaricomycotina</taxon>
        <taxon>Agaricomycetes</taxon>
        <taxon>Agaricomycetidae</taxon>
        <taxon>Agaricales</taxon>
        <taxon>Agaricineae</taxon>
        <taxon>Strophariaceae</taxon>
        <taxon>Pholiota</taxon>
    </lineage>
</organism>
<evidence type="ECO:0000313" key="2">
    <source>
        <dbReference type="EMBL" id="KAF9474919.1"/>
    </source>
</evidence>
<evidence type="ECO:0000256" key="1">
    <source>
        <dbReference type="SAM" id="SignalP"/>
    </source>
</evidence>
<dbReference type="EMBL" id="MU155355">
    <property type="protein sequence ID" value="KAF9474919.1"/>
    <property type="molecule type" value="Genomic_DNA"/>
</dbReference>
<comment type="caution">
    <text evidence="2">The sequence shown here is derived from an EMBL/GenBank/DDBJ whole genome shotgun (WGS) entry which is preliminary data.</text>
</comment>
<feature type="signal peptide" evidence="1">
    <location>
        <begin position="1"/>
        <end position="20"/>
    </location>
</feature>
<keyword evidence="3" id="KW-1185">Reference proteome</keyword>
<keyword evidence="1" id="KW-0732">Signal</keyword>
<dbReference type="Proteomes" id="UP000807469">
    <property type="component" value="Unassembled WGS sequence"/>
</dbReference>
<protein>
    <submittedName>
        <fullName evidence="2">Uncharacterized protein</fullName>
    </submittedName>
</protein>
<proteinExistence type="predicted"/>